<dbReference type="PANTHER" id="PTHR39596">
    <property type="match status" value="1"/>
</dbReference>
<dbReference type="PANTHER" id="PTHR39596:SF2">
    <property type="entry name" value="HET DOMAIN PROTEIN (AFU_ORTHOLOGUE AFUA_1G17550)-RELATED"/>
    <property type="match status" value="1"/>
</dbReference>
<evidence type="ECO:0000313" key="2">
    <source>
        <dbReference type="EMBL" id="CAF9923337.1"/>
    </source>
</evidence>
<organism evidence="2 3">
    <name type="scientific">Gomphillus americanus</name>
    <dbReference type="NCBI Taxonomy" id="1940652"/>
    <lineage>
        <taxon>Eukaryota</taxon>
        <taxon>Fungi</taxon>
        <taxon>Dikarya</taxon>
        <taxon>Ascomycota</taxon>
        <taxon>Pezizomycotina</taxon>
        <taxon>Lecanoromycetes</taxon>
        <taxon>OSLEUM clade</taxon>
        <taxon>Ostropomycetidae</taxon>
        <taxon>Ostropales</taxon>
        <taxon>Graphidaceae</taxon>
        <taxon>Gomphilloideae</taxon>
        <taxon>Gomphillus</taxon>
    </lineage>
</organism>
<gene>
    <name evidence="2" type="ORF">GOMPHAMPRED_002812</name>
</gene>
<feature type="compositionally biased region" description="Polar residues" evidence="1">
    <location>
        <begin position="858"/>
        <end position="867"/>
    </location>
</feature>
<accession>A0A8H3FDN0</accession>
<reference evidence="2" key="1">
    <citation type="submission" date="2021-03" db="EMBL/GenBank/DDBJ databases">
        <authorList>
            <person name="Tagirdzhanova G."/>
        </authorList>
    </citation>
    <scope>NUCLEOTIDE SEQUENCE</scope>
</reference>
<dbReference type="AlphaFoldDB" id="A0A8H3FDN0"/>
<dbReference type="EMBL" id="CAJPDQ010000019">
    <property type="protein sequence ID" value="CAF9923337.1"/>
    <property type="molecule type" value="Genomic_DNA"/>
</dbReference>
<dbReference type="OrthoDB" id="2426273at2759"/>
<evidence type="ECO:0008006" key="4">
    <source>
        <dbReference type="Google" id="ProtNLM"/>
    </source>
</evidence>
<protein>
    <recommendedName>
        <fullName evidence="4">Heterokaryon incompatibility domain-containing protein</fullName>
    </recommendedName>
</protein>
<proteinExistence type="predicted"/>
<evidence type="ECO:0000256" key="1">
    <source>
        <dbReference type="SAM" id="MobiDB-lite"/>
    </source>
</evidence>
<dbReference type="Proteomes" id="UP000664169">
    <property type="component" value="Unassembled WGS sequence"/>
</dbReference>
<feature type="region of interest" description="Disordered" evidence="1">
    <location>
        <begin position="839"/>
        <end position="868"/>
    </location>
</feature>
<keyword evidence="3" id="KW-1185">Reference proteome</keyword>
<comment type="caution">
    <text evidence="2">The sequence shown here is derived from an EMBL/GenBank/DDBJ whole genome shotgun (WGS) entry which is preliminary data.</text>
</comment>
<sequence>MQHLGYKHSGILGHIRCRDPNIYKYQCDRPPNFHNAIDGRYGYILAEKPKTITASKQRLPETPRWTPDDFVQRWLFFDVLREVFRGVSEFDLKDFIEEEDNGSFITTERLPDLLKQWKKTFANKSTLKGRVKAIQSVLDEARWYAFEYCSITNRPGSSSTYSVQSGVDDQIALSVLLLGEALTIAFYKMSNDLGLSSSQGYHVSPRHYGWGYSRAVLKGFEGSWDSGLVQLLLAHMNNCTTGLVYAFMTLKPSQPPVQSKENYQPYHFCNGDIKDCTLVGKDEIQEVVEIIQRNQIPIFRYSTGNRHLEVKGISQEDNEKYIVFSHVWSDGFGNPKENTVNACVLAMFAEVYHEGKLRAQSWRRSPYDEKTLLSRWFWIDTLAIPVVQINPAARKKAITMMHAIYAKADRTFVLDLGLTQHEVAPKYTETAMRISLSAWNRRLWTLQEAVLSRKLYFNFQDQACSLQDLEERFHEEDKELHTCVPNLARSYYESILGFEKLIASRGHTSSHLMNIDVGLVGKVWRSTQWRTAEHMEDETLALATIFGLSTDDFSDGSVATTTTIPKRSLEDRMRRLVYLLAQKRSPIPVEFLFLPGPYLHSPGFRWAPQSWLSQQRVDHPDTYFTQGKCGELIVDRGLRVEMPGFEISEMETSLVKLRNRKHFYVYASNSEEWYRIDKMRPADPWPYTEDFKADQDQLQGRRKAAIILSGLKWGNGKREIALLVAVLRDNMITKDAEILRRVFVTRMSKFDKIKKLKQELDLMNNVDVDYEDTDDEHPVIFEADGIRDQCWLVDGSPKVQNRQSTFRHETMSDTQNRLAKEADRFKLADLEQFCNTNLTTSHHDDSAQQTPPIPVLSNGASGANQPSRFKKAGTKILNTIRWRSSSQTRPAAGNTS</sequence>
<name>A0A8H3FDN0_9LECA</name>
<evidence type="ECO:0000313" key="3">
    <source>
        <dbReference type="Proteomes" id="UP000664169"/>
    </source>
</evidence>